<reference evidence="2" key="1">
    <citation type="journal article" date="2019" name="Int. J. Syst. Evol. Microbiol.">
        <title>The Global Catalogue of Microorganisms (GCM) 10K type strain sequencing project: providing services to taxonomists for standard genome sequencing and annotation.</title>
        <authorList>
            <consortium name="The Broad Institute Genomics Platform"/>
            <consortium name="The Broad Institute Genome Sequencing Center for Infectious Disease"/>
            <person name="Wu L."/>
            <person name="Ma J."/>
        </authorList>
    </citation>
    <scope>NUCLEOTIDE SEQUENCE [LARGE SCALE GENOMIC DNA]</scope>
    <source>
        <strain evidence="2">CCUG 55995</strain>
    </source>
</reference>
<dbReference type="Proteomes" id="UP001595952">
    <property type="component" value="Unassembled WGS sequence"/>
</dbReference>
<accession>A0ABV9I7S6</accession>
<sequence length="242" mass="25421">MLLFFLACSASAQRGTLLYDPLNTGVAFGQPANSPVSKTILAAPAAVTAYCEPGTLGKLGGEDASRRTYAITVNGQFTRKVPQRATLMPVCSHKSAKLTLNWIYGVAVTDLPAFGAQEKAPILVFYIVGSGTDYGTEAGGTPVPLGDLNGDGLNELGLLHTTGDGGQKSVALQVYQLSPSPAYLTPVLQAESDDEDPGNNYAATIYAVPTKDAPTYVGIVFGPSTRVYTLPSAKQDLRVFTR</sequence>
<evidence type="ECO:0000313" key="1">
    <source>
        <dbReference type="EMBL" id="MFC4637761.1"/>
    </source>
</evidence>
<evidence type="ECO:0000313" key="2">
    <source>
        <dbReference type="Proteomes" id="UP001595952"/>
    </source>
</evidence>
<evidence type="ECO:0008006" key="3">
    <source>
        <dbReference type="Google" id="ProtNLM"/>
    </source>
</evidence>
<gene>
    <name evidence="1" type="ORF">ACFO0D_05345</name>
</gene>
<dbReference type="EMBL" id="JBHSEI010000002">
    <property type="protein sequence ID" value="MFC4637761.1"/>
    <property type="molecule type" value="Genomic_DNA"/>
</dbReference>
<keyword evidence="2" id="KW-1185">Reference proteome</keyword>
<organism evidence="1 2">
    <name type="scientific">Deinococcus hohokamensis</name>
    <dbReference type="NCBI Taxonomy" id="309883"/>
    <lineage>
        <taxon>Bacteria</taxon>
        <taxon>Thermotogati</taxon>
        <taxon>Deinococcota</taxon>
        <taxon>Deinococci</taxon>
        <taxon>Deinococcales</taxon>
        <taxon>Deinococcaceae</taxon>
        <taxon>Deinococcus</taxon>
    </lineage>
</organism>
<protein>
    <recommendedName>
        <fullName evidence="3">FG-GAP repeat protein</fullName>
    </recommendedName>
</protein>
<proteinExistence type="predicted"/>
<dbReference type="RefSeq" id="WP_380060794.1">
    <property type="nucleotide sequence ID" value="NZ_JBHSEI010000002.1"/>
</dbReference>
<comment type="caution">
    <text evidence="1">The sequence shown here is derived from an EMBL/GenBank/DDBJ whole genome shotgun (WGS) entry which is preliminary data.</text>
</comment>
<name>A0ABV9I7S6_9DEIO</name>